<dbReference type="OrthoDB" id="3785142at2759"/>
<keyword evidence="9" id="KW-0479">Metal-binding</keyword>
<feature type="domain" description="CFEM" evidence="11">
    <location>
        <begin position="4"/>
        <end position="88"/>
    </location>
</feature>
<feature type="signal peptide" evidence="10">
    <location>
        <begin position="1"/>
        <end position="15"/>
    </location>
</feature>
<keyword evidence="5" id="KW-0336">GPI-anchor</keyword>
<evidence type="ECO:0000259" key="11">
    <source>
        <dbReference type="PROSITE" id="PS52012"/>
    </source>
</evidence>
<evidence type="ECO:0000313" key="13">
    <source>
        <dbReference type="Proteomes" id="UP000799444"/>
    </source>
</evidence>
<comment type="subcellular location">
    <subcellularLocation>
        <location evidence="1">Membrane</location>
        <topology evidence="1">Lipid-anchor</topology>
        <topology evidence="1">GPI-anchor</topology>
    </subcellularLocation>
    <subcellularLocation>
        <location evidence="2">Secreted</location>
    </subcellularLocation>
</comment>
<comment type="caution">
    <text evidence="9">Lacks conserved residue(s) required for the propagation of feature annotation.</text>
</comment>
<evidence type="ECO:0000256" key="7">
    <source>
        <dbReference type="ARBA" id="ARBA00023157"/>
    </source>
</evidence>
<name>A0A9P4R018_9PLEO</name>
<keyword evidence="13" id="KW-1185">Reference proteome</keyword>
<keyword evidence="9" id="KW-0408">Iron</keyword>
<gene>
    <name evidence="12" type="ORF">EJ04DRAFT_564156</name>
</gene>
<evidence type="ECO:0000256" key="10">
    <source>
        <dbReference type="SAM" id="SignalP"/>
    </source>
</evidence>
<sequence>MRFLLAVAVAGVVSAIAIPNPQGEEFASIGPCTEDCWNESAAQAGCDPEADDDCLCGTFFDLVTACTSATCGLADNLAALNNLDDACN</sequence>
<dbReference type="AlphaFoldDB" id="A0A9P4R018"/>
<keyword evidence="4" id="KW-0964">Secreted</keyword>
<keyword evidence="8" id="KW-0449">Lipoprotein</keyword>
<evidence type="ECO:0000256" key="1">
    <source>
        <dbReference type="ARBA" id="ARBA00004589"/>
    </source>
</evidence>
<feature type="binding site" description="axial binding residue" evidence="9">
    <location>
        <position position="51"/>
    </location>
    <ligand>
        <name>heme</name>
        <dbReference type="ChEBI" id="CHEBI:30413"/>
    </ligand>
    <ligandPart>
        <name>Fe</name>
        <dbReference type="ChEBI" id="CHEBI:18248"/>
    </ligandPart>
</feature>
<dbReference type="GO" id="GO:0005576">
    <property type="term" value="C:extracellular region"/>
    <property type="evidence" value="ECO:0007669"/>
    <property type="project" value="UniProtKB-SubCell"/>
</dbReference>
<keyword evidence="5" id="KW-0325">Glycoprotein</keyword>
<dbReference type="Proteomes" id="UP000799444">
    <property type="component" value="Unassembled WGS sequence"/>
</dbReference>
<evidence type="ECO:0000256" key="4">
    <source>
        <dbReference type="ARBA" id="ARBA00022525"/>
    </source>
</evidence>
<dbReference type="Pfam" id="PF05730">
    <property type="entry name" value="CFEM"/>
    <property type="match status" value="1"/>
</dbReference>
<keyword evidence="7" id="KW-1015">Disulfide bond</keyword>
<dbReference type="InterPro" id="IPR008427">
    <property type="entry name" value="Extracellular_membr_CFEM_dom"/>
</dbReference>
<dbReference type="PROSITE" id="PS52012">
    <property type="entry name" value="CFEM"/>
    <property type="match status" value="1"/>
</dbReference>
<dbReference type="GO" id="GO:0098552">
    <property type="term" value="C:side of membrane"/>
    <property type="evidence" value="ECO:0007669"/>
    <property type="project" value="UniProtKB-KW"/>
</dbReference>
<evidence type="ECO:0000256" key="8">
    <source>
        <dbReference type="ARBA" id="ARBA00023288"/>
    </source>
</evidence>
<comment type="caution">
    <text evidence="12">The sequence shown here is derived from an EMBL/GenBank/DDBJ whole genome shotgun (WGS) entry which is preliminary data.</text>
</comment>
<organism evidence="12 13">
    <name type="scientific">Polyplosphaeria fusca</name>
    <dbReference type="NCBI Taxonomy" id="682080"/>
    <lineage>
        <taxon>Eukaryota</taxon>
        <taxon>Fungi</taxon>
        <taxon>Dikarya</taxon>
        <taxon>Ascomycota</taxon>
        <taxon>Pezizomycotina</taxon>
        <taxon>Dothideomycetes</taxon>
        <taxon>Pleosporomycetidae</taxon>
        <taxon>Pleosporales</taxon>
        <taxon>Tetraplosphaeriaceae</taxon>
        <taxon>Polyplosphaeria</taxon>
    </lineage>
</organism>
<evidence type="ECO:0000256" key="6">
    <source>
        <dbReference type="ARBA" id="ARBA00022729"/>
    </source>
</evidence>
<evidence type="ECO:0000256" key="3">
    <source>
        <dbReference type="ARBA" id="ARBA00010031"/>
    </source>
</evidence>
<keyword evidence="6 10" id="KW-0732">Signal</keyword>
<dbReference type="GO" id="GO:0046872">
    <property type="term" value="F:metal ion binding"/>
    <property type="evidence" value="ECO:0007669"/>
    <property type="project" value="UniProtKB-UniRule"/>
</dbReference>
<comment type="similarity">
    <text evidence="3">Belongs to the RBT5 family.</text>
</comment>
<evidence type="ECO:0000256" key="2">
    <source>
        <dbReference type="ARBA" id="ARBA00004613"/>
    </source>
</evidence>
<keyword evidence="9" id="KW-0349">Heme</keyword>
<feature type="chain" id="PRO_5040173157" description="CFEM domain-containing protein" evidence="10">
    <location>
        <begin position="16"/>
        <end position="88"/>
    </location>
</feature>
<evidence type="ECO:0000256" key="5">
    <source>
        <dbReference type="ARBA" id="ARBA00022622"/>
    </source>
</evidence>
<evidence type="ECO:0000313" key="12">
    <source>
        <dbReference type="EMBL" id="KAF2734590.1"/>
    </source>
</evidence>
<evidence type="ECO:0000256" key="9">
    <source>
        <dbReference type="PROSITE-ProRule" id="PRU01356"/>
    </source>
</evidence>
<proteinExistence type="inferred from homology"/>
<dbReference type="EMBL" id="ML996146">
    <property type="protein sequence ID" value="KAF2734590.1"/>
    <property type="molecule type" value="Genomic_DNA"/>
</dbReference>
<accession>A0A9P4R018</accession>
<reference evidence="12" key="1">
    <citation type="journal article" date="2020" name="Stud. Mycol.">
        <title>101 Dothideomycetes genomes: a test case for predicting lifestyles and emergence of pathogens.</title>
        <authorList>
            <person name="Haridas S."/>
            <person name="Albert R."/>
            <person name="Binder M."/>
            <person name="Bloem J."/>
            <person name="Labutti K."/>
            <person name="Salamov A."/>
            <person name="Andreopoulos B."/>
            <person name="Baker S."/>
            <person name="Barry K."/>
            <person name="Bills G."/>
            <person name="Bluhm B."/>
            <person name="Cannon C."/>
            <person name="Castanera R."/>
            <person name="Culley D."/>
            <person name="Daum C."/>
            <person name="Ezra D."/>
            <person name="Gonzalez J."/>
            <person name="Henrissat B."/>
            <person name="Kuo A."/>
            <person name="Liang C."/>
            <person name="Lipzen A."/>
            <person name="Lutzoni F."/>
            <person name="Magnuson J."/>
            <person name="Mondo S."/>
            <person name="Nolan M."/>
            <person name="Ohm R."/>
            <person name="Pangilinan J."/>
            <person name="Park H.-J."/>
            <person name="Ramirez L."/>
            <person name="Alfaro M."/>
            <person name="Sun H."/>
            <person name="Tritt A."/>
            <person name="Yoshinaga Y."/>
            <person name="Zwiers L.-H."/>
            <person name="Turgeon B."/>
            <person name="Goodwin S."/>
            <person name="Spatafora J."/>
            <person name="Crous P."/>
            <person name="Grigoriev I."/>
        </authorList>
    </citation>
    <scope>NUCLEOTIDE SEQUENCE</scope>
    <source>
        <strain evidence="12">CBS 125425</strain>
    </source>
</reference>
<keyword evidence="5" id="KW-0472">Membrane</keyword>
<protein>
    <recommendedName>
        <fullName evidence="11">CFEM domain-containing protein</fullName>
    </recommendedName>
</protein>